<dbReference type="InterPro" id="IPR003661">
    <property type="entry name" value="HisK_dim/P_dom"/>
</dbReference>
<dbReference type="OrthoDB" id="9810730at2"/>
<dbReference type="InterPro" id="IPR013656">
    <property type="entry name" value="PAS_4"/>
</dbReference>
<dbReference type="CDD" id="cd00082">
    <property type="entry name" value="HisKA"/>
    <property type="match status" value="1"/>
</dbReference>
<dbReference type="InterPro" id="IPR003594">
    <property type="entry name" value="HATPase_dom"/>
</dbReference>
<dbReference type="Gene3D" id="3.30.450.20">
    <property type="entry name" value="PAS domain"/>
    <property type="match status" value="1"/>
</dbReference>
<comment type="subunit">
    <text evidence="13">At low DSF concentrations, interacts with RpfF.</text>
</comment>
<dbReference type="Proteomes" id="UP000434044">
    <property type="component" value="Unassembled WGS sequence"/>
</dbReference>
<evidence type="ECO:0000256" key="8">
    <source>
        <dbReference type="ARBA" id="ARBA00022777"/>
    </source>
</evidence>
<gene>
    <name evidence="20" type="ORF">GJ668_11240</name>
</gene>
<dbReference type="GO" id="GO:0005524">
    <property type="term" value="F:ATP binding"/>
    <property type="evidence" value="ECO:0007669"/>
    <property type="project" value="UniProtKB-KW"/>
</dbReference>
<dbReference type="Pfam" id="PF03924">
    <property type="entry name" value="CHASE"/>
    <property type="match status" value="1"/>
</dbReference>
<dbReference type="GO" id="GO:0000155">
    <property type="term" value="F:phosphorelay sensor kinase activity"/>
    <property type="evidence" value="ECO:0007669"/>
    <property type="project" value="InterPro"/>
</dbReference>
<evidence type="ECO:0000256" key="5">
    <source>
        <dbReference type="ARBA" id="ARBA00022679"/>
    </source>
</evidence>
<feature type="domain" description="Histidine kinase" evidence="16">
    <location>
        <begin position="529"/>
        <end position="750"/>
    </location>
</feature>
<evidence type="ECO:0000256" key="7">
    <source>
        <dbReference type="ARBA" id="ARBA00022741"/>
    </source>
</evidence>
<evidence type="ECO:0000259" key="16">
    <source>
        <dbReference type="PROSITE" id="PS50109"/>
    </source>
</evidence>
<dbReference type="Gene3D" id="3.30.565.10">
    <property type="entry name" value="Histidine kinase-like ATPase, C-terminal domain"/>
    <property type="match status" value="1"/>
</dbReference>
<dbReference type="AlphaFoldDB" id="A0A6N8EBS0"/>
<organism evidence="20 21">
    <name type="scientific">Allochromatium palmeri</name>
    <dbReference type="NCBI Taxonomy" id="231048"/>
    <lineage>
        <taxon>Bacteria</taxon>
        <taxon>Pseudomonadati</taxon>
        <taxon>Pseudomonadota</taxon>
        <taxon>Gammaproteobacteria</taxon>
        <taxon>Chromatiales</taxon>
        <taxon>Chromatiaceae</taxon>
        <taxon>Allochromatium</taxon>
    </lineage>
</organism>
<evidence type="ECO:0000256" key="12">
    <source>
        <dbReference type="ARBA" id="ARBA00023136"/>
    </source>
</evidence>
<comment type="caution">
    <text evidence="20">The sequence shown here is derived from an EMBL/GenBank/DDBJ whole genome shotgun (WGS) entry which is preliminary data.</text>
</comment>
<proteinExistence type="predicted"/>
<evidence type="ECO:0000313" key="20">
    <source>
        <dbReference type="EMBL" id="MTW21662.1"/>
    </source>
</evidence>
<dbReference type="PRINTS" id="PR00344">
    <property type="entry name" value="BCTRLSENSOR"/>
</dbReference>
<comment type="subcellular location">
    <subcellularLocation>
        <location evidence="2">Membrane</location>
    </subcellularLocation>
</comment>
<keyword evidence="11" id="KW-0902">Two-component regulatory system</keyword>
<dbReference type="Gene3D" id="1.10.287.130">
    <property type="match status" value="1"/>
</dbReference>
<dbReference type="InterPro" id="IPR036097">
    <property type="entry name" value="HisK_dim/P_sf"/>
</dbReference>
<dbReference type="Pfam" id="PF00512">
    <property type="entry name" value="HisKA"/>
    <property type="match status" value="1"/>
</dbReference>
<reference evidence="20 21" key="1">
    <citation type="submission" date="2019-11" db="EMBL/GenBank/DDBJ databases">
        <title>Whole-genome sequence of the anaerobic purple sulfur bacterium Allochromatium palmeri DSM 15591.</title>
        <authorList>
            <person name="Kyndt J.A."/>
            <person name="Meyer T.E."/>
        </authorList>
    </citation>
    <scope>NUCLEOTIDE SEQUENCE [LARGE SCALE GENOMIC DNA]</scope>
    <source>
        <strain evidence="20 21">DSM 15591</strain>
    </source>
</reference>
<evidence type="ECO:0000256" key="2">
    <source>
        <dbReference type="ARBA" id="ARBA00004370"/>
    </source>
</evidence>
<dbReference type="EC" id="2.7.13.3" evidence="3"/>
<feature type="domain" description="PAS" evidence="17">
    <location>
        <begin position="360"/>
        <end position="408"/>
    </location>
</feature>
<keyword evidence="6 15" id="KW-0812">Transmembrane</keyword>
<dbReference type="SUPFAM" id="SSF55785">
    <property type="entry name" value="PYP-like sensor domain (PAS domain)"/>
    <property type="match status" value="1"/>
</dbReference>
<evidence type="ECO:0000256" key="10">
    <source>
        <dbReference type="ARBA" id="ARBA00022989"/>
    </source>
</evidence>
<dbReference type="InterPro" id="IPR004358">
    <property type="entry name" value="Sig_transdc_His_kin-like_C"/>
</dbReference>
<evidence type="ECO:0000259" key="19">
    <source>
        <dbReference type="PROSITE" id="PS50839"/>
    </source>
</evidence>
<dbReference type="InterPro" id="IPR042240">
    <property type="entry name" value="CHASE_sf"/>
</dbReference>
<dbReference type="InterPro" id="IPR006189">
    <property type="entry name" value="CHASE_dom"/>
</dbReference>
<keyword evidence="5" id="KW-0808">Transferase</keyword>
<keyword evidence="8" id="KW-0418">Kinase</keyword>
<dbReference type="InterPro" id="IPR036890">
    <property type="entry name" value="HATPase_C_sf"/>
</dbReference>
<keyword evidence="7" id="KW-0547">Nucleotide-binding</keyword>
<sequence>MLDPQRRFVIAAIALVLGLLLTLLATFYTRADVESLFQRELLLIGQEGATKIQARLHDHALLLRSGAAFFMGSEQVSRAEWRAFVQHSKVHLNLPGVLGFGFALAMAPERLAEHEQMIRAEGFPDYRVWPEGTRPFYTAIVYLEPFSGRNLRAFGYDMFSEPVRRAAMERARDLDLATLSGKVLLVQETDEDIQAGALMYVPVYRVGMPTETIEQRRAALIGWVYSPYRMDDLMRGILGNWDLERHIHLRLYTGDRATPEALMHDSDPTASADWDGSGLGAQSIPINFNGQRWTLYLTQPNLRAVLRWDVRVWMVAASGTLLSLLIAALLLAMNRFRLLAVRLAMELKAREEAEIALRKSERDYRELLDNLHVGVVVHGPDTGILLANPMASRLMGLTLDQLHGRTAIDPAWHFFREDGAPMPLTEYPVSRVANTGEVLQDLVLGILKPDDARLTWLQCEAHPLWDEQGRLQQIVVTFFDVTARKSAEAELALYRQHLESLVAARTQELSEARDAAEAANRAKSAFLANMSHEIRTPMNAIIGLNHLLQRDVTNPRALDWLHKMGEAAIHLLRIIDDILDLSKIEAGHLRLELSDFSLRHLIGQTFSLLGERARKKGLRLRAEIAPDLPEYLTGDALRLQQVLLNFVANAIKFSDQGEIRVRAWLEANEADWIQLRLEVEDQGIGLSAEQQARLFMPFMQGDESTTRRYGGTGLGLAIARRLANLMQGDVGVVSEPGQGSTFWMSVRLRTSLQPEQLRLEGEVSDVDSSPQVFEGGATSPVPHVAERTGSVNLEQLDSLLAELSVLLAENDVRALRFVRDKTGLLNTVLGEGAQELIDQIQGFEFERAAHTLRDIQARRSV</sequence>
<keyword evidence="21" id="KW-1185">Reference proteome</keyword>
<dbReference type="PROSITE" id="PS50112">
    <property type="entry name" value="PAS"/>
    <property type="match status" value="1"/>
</dbReference>
<dbReference type="Pfam" id="PF02518">
    <property type="entry name" value="HATPase_c"/>
    <property type="match status" value="1"/>
</dbReference>
<keyword evidence="12 15" id="KW-0472">Membrane</keyword>
<evidence type="ECO:0000256" key="15">
    <source>
        <dbReference type="SAM" id="Phobius"/>
    </source>
</evidence>
<dbReference type="SMART" id="SM00091">
    <property type="entry name" value="PAS"/>
    <property type="match status" value="1"/>
</dbReference>
<evidence type="ECO:0000256" key="4">
    <source>
        <dbReference type="ARBA" id="ARBA00022553"/>
    </source>
</evidence>
<dbReference type="PANTHER" id="PTHR43047:SF64">
    <property type="entry name" value="HISTIDINE KINASE CONTAINING CHEY-HOMOLOGOUS RECEIVER DOMAIN AND PAS DOMAIN-RELATED"/>
    <property type="match status" value="1"/>
</dbReference>
<dbReference type="PROSITE" id="PS50109">
    <property type="entry name" value="HIS_KIN"/>
    <property type="match status" value="1"/>
</dbReference>
<keyword evidence="9" id="KW-0067">ATP-binding</keyword>
<protein>
    <recommendedName>
        <fullName evidence="14">Sensory/regulatory protein RpfC</fullName>
        <ecNumber evidence="3">2.7.13.3</ecNumber>
    </recommendedName>
</protein>
<evidence type="ECO:0000256" key="9">
    <source>
        <dbReference type="ARBA" id="ARBA00022840"/>
    </source>
</evidence>
<evidence type="ECO:0000256" key="3">
    <source>
        <dbReference type="ARBA" id="ARBA00012438"/>
    </source>
</evidence>
<dbReference type="CDD" id="cd16922">
    <property type="entry name" value="HATPase_EvgS-ArcB-TorS-like"/>
    <property type="match status" value="1"/>
</dbReference>
<evidence type="ECO:0000256" key="1">
    <source>
        <dbReference type="ARBA" id="ARBA00000085"/>
    </source>
</evidence>
<dbReference type="PROSITE" id="PS50113">
    <property type="entry name" value="PAC"/>
    <property type="match status" value="1"/>
</dbReference>
<dbReference type="PANTHER" id="PTHR43047">
    <property type="entry name" value="TWO-COMPONENT HISTIDINE PROTEIN KINASE"/>
    <property type="match status" value="1"/>
</dbReference>
<evidence type="ECO:0000259" key="18">
    <source>
        <dbReference type="PROSITE" id="PS50113"/>
    </source>
</evidence>
<dbReference type="InterPro" id="IPR005467">
    <property type="entry name" value="His_kinase_dom"/>
</dbReference>
<dbReference type="FunFam" id="3.30.565.10:FF:000010">
    <property type="entry name" value="Sensor histidine kinase RcsC"/>
    <property type="match status" value="1"/>
</dbReference>
<evidence type="ECO:0000256" key="11">
    <source>
        <dbReference type="ARBA" id="ARBA00023012"/>
    </source>
</evidence>
<dbReference type="CDD" id="cd00130">
    <property type="entry name" value="PAS"/>
    <property type="match status" value="1"/>
</dbReference>
<dbReference type="NCBIfam" id="TIGR00229">
    <property type="entry name" value="sensory_box"/>
    <property type="match status" value="1"/>
</dbReference>
<comment type="catalytic activity">
    <reaction evidence="1">
        <text>ATP + protein L-histidine = ADP + protein N-phospho-L-histidine.</text>
        <dbReference type="EC" id="2.7.13.3"/>
    </reaction>
</comment>
<accession>A0A6N8EBS0</accession>
<feature type="transmembrane region" description="Helical" evidence="15">
    <location>
        <begin position="312"/>
        <end position="332"/>
    </location>
</feature>
<dbReference type="SMART" id="SM00388">
    <property type="entry name" value="HisKA"/>
    <property type="match status" value="1"/>
</dbReference>
<evidence type="ECO:0000259" key="17">
    <source>
        <dbReference type="PROSITE" id="PS50112"/>
    </source>
</evidence>
<keyword evidence="10 15" id="KW-1133">Transmembrane helix</keyword>
<dbReference type="SUPFAM" id="SSF47384">
    <property type="entry name" value="Homodimeric domain of signal transducing histidine kinase"/>
    <property type="match status" value="1"/>
</dbReference>
<feature type="domain" description="CHASE" evidence="19">
    <location>
        <begin position="135"/>
        <end position="296"/>
    </location>
</feature>
<evidence type="ECO:0000256" key="6">
    <source>
        <dbReference type="ARBA" id="ARBA00022692"/>
    </source>
</evidence>
<dbReference type="GO" id="GO:0016020">
    <property type="term" value="C:membrane"/>
    <property type="evidence" value="ECO:0007669"/>
    <property type="project" value="UniProtKB-SubCell"/>
</dbReference>
<evidence type="ECO:0000256" key="14">
    <source>
        <dbReference type="ARBA" id="ARBA00068150"/>
    </source>
</evidence>
<dbReference type="EMBL" id="WNKT01000022">
    <property type="protein sequence ID" value="MTW21662.1"/>
    <property type="molecule type" value="Genomic_DNA"/>
</dbReference>
<evidence type="ECO:0000313" key="21">
    <source>
        <dbReference type="Proteomes" id="UP000434044"/>
    </source>
</evidence>
<dbReference type="InterPro" id="IPR000700">
    <property type="entry name" value="PAS-assoc_C"/>
</dbReference>
<dbReference type="SMART" id="SM00387">
    <property type="entry name" value="HATPase_c"/>
    <property type="match status" value="1"/>
</dbReference>
<dbReference type="PROSITE" id="PS50839">
    <property type="entry name" value="CHASE"/>
    <property type="match status" value="1"/>
</dbReference>
<dbReference type="FunFam" id="1.10.287.130:FF:000002">
    <property type="entry name" value="Two-component osmosensing histidine kinase"/>
    <property type="match status" value="1"/>
</dbReference>
<dbReference type="SUPFAM" id="SSF55874">
    <property type="entry name" value="ATPase domain of HSP90 chaperone/DNA topoisomerase II/histidine kinase"/>
    <property type="match status" value="1"/>
</dbReference>
<keyword evidence="4" id="KW-0597">Phosphoprotein</keyword>
<dbReference type="InterPro" id="IPR035965">
    <property type="entry name" value="PAS-like_dom_sf"/>
</dbReference>
<dbReference type="Gene3D" id="3.30.450.350">
    <property type="entry name" value="CHASE domain"/>
    <property type="match status" value="1"/>
</dbReference>
<dbReference type="InterPro" id="IPR000014">
    <property type="entry name" value="PAS"/>
</dbReference>
<name>A0A6N8EBS0_9GAMM</name>
<evidence type="ECO:0000256" key="13">
    <source>
        <dbReference type="ARBA" id="ARBA00064003"/>
    </source>
</evidence>
<dbReference type="Pfam" id="PF08448">
    <property type="entry name" value="PAS_4"/>
    <property type="match status" value="1"/>
</dbReference>
<feature type="domain" description="PAC" evidence="18">
    <location>
        <begin position="440"/>
        <end position="493"/>
    </location>
</feature>
<dbReference type="SMART" id="SM01079">
    <property type="entry name" value="CHASE"/>
    <property type="match status" value="1"/>
</dbReference>